<dbReference type="Proteomes" id="UP000824782">
    <property type="component" value="Unassembled WGS sequence"/>
</dbReference>
<dbReference type="EMBL" id="WNYA01065320">
    <property type="protein sequence ID" value="KAG8535502.1"/>
    <property type="molecule type" value="Genomic_DNA"/>
</dbReference>
<organism evidence="1 2">
    <name type="scientific">Engystomops pustulosus</name>
    <name type="common">Tungara frog</name>
    <name type="synonym">Physalaemus pustulosus</name>
    <dbReference type="NCBI Taxonomy" id="76066"/>
    <lineage>
        <taxon>Eukaryota</taxon>
        <taxon>Metazoa</taxon>
        <taxon>Chordata</taxon>
        <taxon>Craniata</taxon>
        <taxon>Vertebrata</taxon>
        <taxon>Euteleostomi</taxon>
        <taxon>Amphibia</taxon>
        <taxon>Batrachia</taxon>
        <taxon>Anura</taxon>
        <taxon>Neobatrachia</taxon>
        <taxon>Hyloidea</taxon>
        <taxon>Leptodactylidae</taxon>
        <taxon>Leiuperinae</taxon>
        <taxon>Engystomops</taxon>
    </lineage>
</organism>
<name>A0AAV6YJX0_ENGPU</name>
<evidence type="ECO:0000313" key="1">
    <source>
        <dbReference type="EMBL" id="KAG8535502.1"/>
    </source>
</evidence>
<sequence length="50" mass="5237">MSGAITPIIPSMMSIEYIGNHSGLFDIVALEDCPLPLVITAFESVSAPST</sequence>
<accession>A0AAV6YJX0</accession>
<protein>
    <submittedName>
        <fullName evidence="1">Uncharacterized protein</fullName>
    </submittedName>
</protein>
<dbReference type="AlphaFoldDB" id="A0AAV6YJX0"/>
<reference evidence="1" key="1">
    <citation type="thesis" date="2020" institute="ProQuest LLC" country="789 East Eisenhower Parkway, Ann Arbor, MI, USA">
        <title>Comparative Genomics and Chromosome Evolution.</title>
        <authorList>
            <person name="Mudd A.B."/>
        </authorList>
    </citation>
    <scope>NUCLEOTIDE SEQUENCE</scope>
    <source>
        <strain evidence="1">237g6f4</strain>
        <tissue evidence="1">Blood</tissue>
    </source>
</reference>
<gene>
    <name evidence="1" type="ORF">GDO81_028414</name>
</gene>
<evidence type="ECO:0000313" key="2">
    <source>
        <dbReference type="Proteomes" id="UP000824782"/>
    </source>
</evidence>
<proteinExistence type="predicted"/>
<comment type="caution">
    <text evidence="1">The sequence shown here is derived from an EMBL/GenBank/DDBJ whole genome shotgun (WGS) entry which is preliminary data.</text>
</comment>
<keyword evidence="2" id="KW-1185">Reference proteome</keyword>